<name>A0A4R6APS0_9RHOB</name>
<dbReference type="Gene3D" id="1.20.950.20">
    <property type="entry name" value="Transmembrane di-heme cytochromes, Chain C"/>
    <property type="match status" value="1"/>
</dbReference>
<feature type="transmembrane region" description="Helical" evidence="13">
    <location>
        <begin position="22"/>
        <end position="44"/>
    </location>
</feature>
<evidence type="ECO:0000256" key="11">
    <source>
        <dbReference type="ARBA" id="ARBA00023136"/>
    </source>
</evidence>
<evidence type="ECO:0000256" key="6">
    <source>
        <dbReference type="ARBA" id="ARBA00022692"/>
    </source>
</evidence>
<evidence type="ECO:0000256" key="8">
    <source>
        <dbReference type="ARBA" id="ARBA00022982"/>
    </source>
</evidence>
<evidence type="ECO:0000256" key="1">
    <source>
        <dbReference type="ARBA" id="ARBA00001970"/>
    </source>
</evidence>
<evidence type="ECO:0000256" key="13">
    <source>
        <dbReference type="SAM" id="Phobius"/>
    </source>
</evidence>
<keyword evidence="8" id="KW-0249">Electron transport</keyword>
<comment type="similarity">
    <text evidence="12">Belongs to the cytochrome b561 family.</text>
</comment>
<sequence>MSAKAKGSAVIHSERYTLFQRVLHWGIAGLVLASLAGGAMLYTFGFTGLRDTFGMDVTNTIYKAHKTLGVLILGLMLVRVAARYGLGVPAPVPTLTGFERFASAAVHGLLYVGLIGMSVLGWLATGAGGFPVEFFSARLPGILGKNEGLSETLYWLHGLVAVGLVGLIAMHVGAAMMHWKVKKDGVMERMMLWGGGR</sequence>
<evidence type="ECO:0000256" key="4">
    <source>
        <dbReference type="ARBA" id="ARBA00022475"/>
    </source>
</evidence>
<comment type="caution">
    <text evidence="15">The sequence shown here is derived from an EMBL/GenBank/DDBJ whole genome shotgun (WGS) entry which is preliminary data.</text>
</comment>
<keyword evidence="10" id="KW-0408">Iron</keyword>
<gene>
    <name evidence="15" type="ORF">E2L05_15160</name>
</gene>
<keyword evidence="11 13" id="KW-0472">Membrane</keyword>
<dbReference type="PANTHER" id="PTHR30529:SF1">
    <property type="entry name" value="CYTOCHROME B561 HOMOLOG 2"/>
    <property type="match status" value="1"/>
</dbReference>
<feature type="domain" description="Cytochrome b561 bacterial/Ni-hydrogenase" evidence="14">
    <location>
        <begin position="15"/>
        <end position="191"/>
    </location>
</feature>
<evidence type="ECO:0000256" key="12">
    <source>
        <dbReference type="ARBA" id="ARBA00037975"/>
    </source>
</evidence>
<dbReference type="GO" id="GO:0005886">
    <property type="term" value="C:plasma membrane"/>
    <property type="evidence" value="ECO:0007669"/>
    <property type="project" value="UniProtKB-SubCell"/>
</dbReference>
<keyword evidence="3" id="KW-0813">Transport</keyword>
<dbReference type="InterPro" id="IPR052168">
    <property type="entry name" value="Cytochrome_b561_oxidase"/>
</dbReference>
<dbReference type="GO" id="GO:0046872">
    <property type="term" value="F:metal ion binding"/>
    <property type="evidence" value="ECO:0007669"/>
    <property type="project" value="UniProtKB-KW"/>
</dbReference>
<keyword evidence="5" id="KW-0349">Heme</keyword>
<evidence type="ECO:0000256" key="7">
    <source>
        <dbReference type="ARBA" id="ARBA00022723"/>
    </source>
</evidence>
<dbReference type="InterPro" id="IPR016174">
    <property type="entry name" value="Di-haem_cyt_TM"/>
</dbReference>
<evidence type="ECO:0000313" key="16">
    <source>
        <dbReference type="Proteomes" id="UP000294562"/>
    </source>
</evidence>
<keyword evidence="4" id="KW-1003">Cell membrane</keyword>
<evidence type="ECO:0000256" key="3">
    <source>
        <dbReference type="ARBA" id="ARBA00022448"/>
    </source>
</evidence>
<keyword evidence="16" id="KW-1185">Reference proteome</keyword>
<comment type="subcellular location">
    <subcellularLocation>
        <location evidence="2">Cell membrane</location>
        <topology evidence="2">Multi-pass membrane protein</topology>
    </subcellularLocation>
</comment>
<evidence type="ECO:0000256" key="9">
    <source>
        <dbReference type="ARBA" id="ARBA00022989"/>
    </source>
</evidence>
<proteinExistence type="inferred from homology"/>
<evidence type="ECO:0000256" key="5">
    <source>
        <dbReference type="ARBA" id="ARBA00022617"/>
    </source>
</evidence>
<accession>A0A4R6APS0</accession>
<reference evidence="15 16" key="1">
    <citation type="submission" date="2019-03" db="EMBL/GenBank/DDBJ databases">
        <title>Rhodobacteraceae bacterium SM1902, a new member of the family Rhodobacteraceae isolated from Yantai.</title>
        <authorList>
            <person name="Sun Y."/>
        </authorList>
    </citation>
    <scope>NUCLEOTIDE SEQUENCE [LARGE SCALE GENOMIC DNA]</scope>
    <source>
        <strain evidence="15 16">SM1902</strain>
    </source>
</reference>
<dbReference type="GO" id="GO:0022904">
    <property type="term" value="P:respiratory electron transport chain"/>
    <property type="evidence" value="ECO:0007669"/>
    <property type="project" value="InterPro"/>
</dbReference>
<dbReference type="AlphaFoldDB" id="A0A4R6APS0"/>
<dbReference type="PANTHER" id="PTHR30529">
    <property type="entry name" value="CYTOCHROME B561"/>
    <property type="match status" value="1"/>
</dbReference>
<evidence type="ECO:0000313" key="15">
    <source>
        <dbReference type="EMBL" id="TDL85535.1"/>
    </source>
</evidence>
<dbReference type="InterPro" id="IPR011577">
    <property type="entry name" value="Cyt_b561_bac/Ni-Hgenase"/>
</dbReference>
<evidence type="ECO:0000256" key="2">
    <source>
        <dbReference type="ARBA" id="ARBA00004651"/>
    </source>
</evidence>
<dbReference type="GO" id="GO:0020037">
    <property type="term" value="F:heme binding"/>
    <property type="evidence" value="ECO:0007669"/>
    <property type="project" value="TreeGrafter"/>
</dbReference>
<organism evidence="15 16">
    <name type="scientific">Meridianimarinicoccus aquatilis</name>
    <dbReference type="NCBI Taxonomy" id="2552766"/>
    <lineage>
        <taxon>Bacteria</taxon>
        <taxon>Pseudomonadati</taxon>
        <taxon>Pseudomonadota</taxon>
        <taxon>Alphaproteobacteria</taxon>
        <taxon>Rhodobacterales</taxon>
        <taxon>Paracoccaceae</taxon>
        <taxon>Meridianimarinicoccus</taxon>
    </lineage>
</organism>
<evidence type="ECO:0000256" key="10">
    <source>
        <dbReference type="ARBA" id="ARBA00023004"/>
    </source>
</evidence>
<dbReference type="SUPFAM" id="SSF81342">
    <property type="entry name" value="Transmembrane di-heme cytochromes"/>
    <property type="match status" value="1"/>
</dbReference>
<comment type="cofactor">
    <cofactor evidence="1">
        <name>heme b</name>
        <dbReference type="ChEBI" id="CHEBI:60344"/>
    </cofactor>
</comment>
<keyword evidence="9 13" id="KW-1133">Transmembrane helix</keyword>
<keyword evidence="6 13" id="KW-0812">Transmembrane</keyword>
<keyword evidence="7" id="KW-0479">Metal-binding</keyword>
<dbReference type="GO" id="GO:0009055">
    <property type="term" value="F:electron transfer activity"/>
    <property type="evidence" value="ECO:0007669"/>
    <property type="project" value="InterPro"/>
</dbReference>
<feature type="transmembrane region" description="Helical" evidence="13">
    <location>
        <begin position="102"/>
        <end position="124"/>
    </location>
</feature>
<feature type="transmembrane region" description="Helical" evidence="13">
    <location>
        <begin position="154"/>
        <end position="179"/>
    </location>
</feature>
<protein>
    <submittedName>
        <fullName evidence="15">Cytochrome b</fullName>
    </submittedName>
</protein>
<dbReference type="Proteomes" id="UP000294562">
    <property type="component" value="Unassembled WGS sequence"/>
</dbReference>
<feature type="transmembrane region" description="Helical" evidence="13">
    <location>
        <begin position="64"/>
        <end position="82"/>
    </location>
</feature>
<dbReference type="Pfam" id="PF01292">
    <property type="entry name" value="Ni_hydr_CYTB"/>
    <property type="match status" value="1"/>
</dbReference>
<dbReference type="OrthoDB" id="8156287at2"/>
<evidence type="ECO:0000259" key="14">
    <source>
        <dbReference type="Pfam" id="PF01292"/>
    </source>
</evidence>
<dbReference type="EMBL" id="SMZO01000042">
    <property type="protein sequence ID" value="TDL85535.1"/>
    <property type="molecule type" value="Genomic_DNA"/>
</dbReference>